<feature type="compositionally biased region" description="Basic and acidic residues" evidence="1">
    <location>
        <begin position="306"/>
        <end position="316"/>
    </location>
</feature>
<dbReference type="EMBL" id="BLXT01008612">
    <property type="protein sequence ID" value="GFO50482.1"/>
    <property type="molecule type" value="Genomic_DNA"/>
</dbReference>
<feature type="region of interest" description="Disordered" evidence="1">
    <location>
        <begin position="1565"/>
        <end position="1593"/>
    </location>
</feature>
<evidence type="ECO:0000313" key="3">
    <source>
        <dbReference type="Proteomes" id="UP000735302"/>
    </source>
</evidence>
<feature type="compositionally biased region" description="Low complexity" evidence="1">
    <location>
        <begin position="1513"/>
        <end position="1527"/>
    </location>
</feature>
<feature type="compositionally biased region" description="Polar residues" evidence="1">
    <location>
        <begin position="52"/>
        <end position="66"/>
    </location>
</feature>
<feature type="compositionally biased region" description="Polar residues" evidence="1">
    <location>
        <begin position="1310"/>
        <end position="1331"/>
    </location>
</feature>
<feature type="compositionally biased region" description="Low complexity" evidence="1">
    <location>
        <begin position="228"/>
        <end position="238"/>
    </location>
</feature>
<evidence type="ECO:0000256" key="1">
    <source>
        <dbReference type="SAM" id="MobiDB-lite"/>
    </source>
</evidence>
<feature type="compositionally biased region" description="Polar residues" evidence="1">
    <location>
        <begin position="319"/>
        <end position="341"/>
    </location>
</feature>
<proteinExistence type="predicted"/>
<feature type="compositionally biased region" description="Low complexity" evidence="1">
    <location>
        <begin position="965"/>
        <end position="982"/>
    </location>
</feature>
<feature type="compositionally biased region" description="Polar residues" evidence="1">
    <location>
        <begin position="892"/>
        <end position="910"/>
    </location>
</feature>
<feature type="compositionally biased region" description="Low complexity" evidence="1">
    <location>
        <begin position="124"/>
        <end position="176"/>
    </location>
</feature>
<feature type="compositionally biased region" description="Polar residues" evidence="1">
    <location>
        <begin position="639"/>
        <end position="655"/>
    </location>
</feature>
<feature type="compositionally biased region" description="Low complexity" evidence="1">
    <location>
        <begin position="911"/>
        <end position="931"/>
    </location>
</feature>
<feature type="compositionally biased region" description="Basic and acidic residues" evidence="1">
    <location>
        <begin position="39"/>
        <end position="51"/>
    </location>
</feature>
<name>A0AAV4E2I2_9GAST</name>
<feature type="compositionally biased region" description="Low complexity" evidence="1">
    <location>
        <begin position="407"/>
        <end position="416"/>
    </location>
</feature>
<feature type="region of interest" description="Disordered" evidence="1">
    <location>
        <begin position="362"/>
        <end position="708"/>
    </location>
</feature>
<feature type="region of interest" description="Disordered" evidence="1">
    <location>
        <begin position="1"/>
        <end position="346"/>
    </location>
</feature>
<feature type="region of interest" description="Disordered" evidence="1">
    <location>
        <begin position="721"/>
        <end position="795"/>
    </location>
</feature>
<feature type="compositionally biased region" description="Acidic residues" evidence="1">
    <location>
        <begin position="489"/>
        <end position="503"/>
    </location>
</feature>
<feature type="compositionally biased region" description="Polar residues" evidence="1">
    <location>
        <begin position="692"/>
        <end position="708"/>
    </location>
</feature>
<feature type="region of interest" description="Disordered" evidence="1">
    <location>
        <begin position="1293"/>
        <end position="1368"/>
    </location>
</feature>
<feature type="compositionally biased region" description="Basic and acidic residues" evidence="1">
    <location>
        <begin position="389"/>
        <end position="405"/>
    </location>
</feature>
<feature type="compositionally biased region" description="Low complexity" evidence="1">
    <location>
        <begin position="1107"/>
        <end position="1120"/>
    </location>
</feature>
<feature type="compositionally biased region" description="Low complexity" evidence="1">
    <location>
        <begin position="250"/>
        <end position="262"/>
    </location>
</feature>
<evidence type="ECO:0008006" key="4">
    <source>
        <dbReference type="Google" id="ProtNLM"/>
    </source>
</evidence>
<feature type="region of interest" description="Disordered" evidence="1">
    <location>
        <begin position="1513"/>
        <end position="1544"/>
    </location>
</feature>
<feature type="compositionally biased region" description="Polar residues" evidence="1">
    <location>
        <begin position="1074"/>
        <end position="1090"/>
    </location>
</feature>
<gene>
    <name evidence="2" type="ORF">PoB_007698700</name>
</gene>
<feature type="compositionally biased region" description="Polar residues" evidence="1">
    <location>
        <begin position="74"/>
        <end position="87"/>
    </location>
</feature>
<feature type="compositionally biased region" description="Polar residues" evidence="1">
    <location>
        <begin position="1022"/>
        <end position="1053"/>
    </location>
</feature>
<feature type="compositionally biased region" description="Low complexity" evidence="1">
    <location>
        <begin position="876"/>
        <end position="887"/>
    </location>
</feature>
<feature type="compositionally biased region" description="Basic and acidic residues" evidence="1">
    <location>
        <begin position="91"/>
        <end position="102"/>
    </location>
</feature>
<feature type="compositionally biased region" description="Low complexity" evidence="1">
    <location>
        <begin position="376"/>
        <end position="387"/>
    </location>
</feature>
<feature type="region of interest" description="Disordered" evidence="1">
    <location>
        <begin position="864"/>
        <end position="1225"/>
    </location>
</feature>
<protein>
    <recommendedName>
        <fullName evidence="4">CEP170 C-terminal domain-containing protein</fullName>
    </recommendedName>
</protein>
<feature type="compositionally biased region" description="Polar residues" evidence="1">
    <location>
        <begin position="726"/>
        <end position="742"/>
    </location>
</feature>
<keyword evidence="3" id="KW-1185">Reference proteome</keyword>
<feature type="compositionally biased region" description="Polar residues" evidence="1">
    <location>
        <begin position="277"/>
        <end position="301"/>
    </location>
</feature>
<feature type="compositionally biased region" description="Basic and acidic residues" evidence="1">
    <location>
        <begin position="551"/>
        <end position="571"/>
    </location>
</feature>
<feature type="compositionally biased region" description="Basic and acidic residues" evidence="1">
    <location>
        <begin position="657"/>
        <end position="667"/>
    </location>
</feature>
<feature type="region of interest" description="Disordered" evidence="1">
    <location>
        <begin position="1385"/>
        <end position="1432"/>
    </location>
</feature>
<feature type="compositionally biased region" description="Acidic residues" evidence="1">
    <location>
        <begin position="538"/>
        <end position="550"/>
    </location>
</feature>
<feature type="compositionally biased region" description="Basic and acidic residues" evidence="1">
    <location>
        <begin position="1179"/>
        <end position="1207"/>
    </location>
</feature>
<evidence type="ECO:0000313" key="2">
    <source>
        <dbReference type="EMBL" id="GFO50482.1"/>
    </source>
</evidence>
<reference evidence="2 3" key="1">
    <citation type="journal article" date="2021" name="Elife">
        <title>Chloroplast acquisition without the gene transfer in kleptoplastic sea slugs, Plakobranchus ocellatus.</title>
        <authorList>
            <person name="Maeda T."/>
            <person name="Takahashi S."/>
            <person name="Yoshida T."/>
            <person name="Shimamura S."/>
            <person name="Takaki Y."/>
            <person name="Nagai Y."/>
            <person name="Toyoda A."/>
            <person name="Suzuki Y."/>
            <person name="Arimoto A."/>
            <person name="Ishii H."/>
            <person name="Satoh N."/>
            <person name="Nishiyama T."/>
            <person name="Hasebe M."/>
            <person name="Maruyama T."/>
            <person name="Minagawa J."/>
            <person name="Obokata J."/>
            <person name="Shigenobu S."/>
        </authorList>
    </citation>
    <scope>NUCLEOTIDE SEQUENCE [LARGE SCALE GENOMIC DNA]</scope>
</reference>
<accession>A0AAV4E2I2</accession>
<feature type="compositionally biased region" description="Polar residues" evidence="1">
    <location>
        <begin position="1137"/>
        <end position="1146"/>
    </location>
</feature>
<organism evidence="2 3">
    <name type="scientific">Plakobranchus ocellatus</name>
    <dbReference type="NCBI Taxonomy" id="259542"/>
    <lineage>
        <taxon>Eukaryota</taxon>
        <taxon>Metazoa</taxon>
        <taxon>Spiralia</taxon>
        <taxon>Lophotrochozoa</taxon>
        <taxon>Mollusca</taxon>
        <taxon>Gastropoda</taxon>
        <taxon>Heterobranchia</taxon>
        <taxon>Euthyneura</taxon>
        <taxon>Panpulmonata</taxon>
        <taxon>Sacoglossa</taxon>
        <taxon>Placobranchoidea</taxon>
        <taxon>Plakobranchidae</taxon>
        <taxon>Plakobranchus</taxon>
    </lineage>
</organism>
<feature type="compositionally biased region" description="Polar residues" evidence="1">
    <location>
        <begin position="759"/>
        <end position="778"/>
    </location>
</feature>
<feature type="compositionally biased region" description="Low complexity" evidence="1">
    <location>
        <begin position="1152"/>
        <end position="1177"/>
    </location>
</feature>
<feature type="region of interest" description="Disordered" evidence="1">
    <location>
        <begin position="821"/>
        <end position="841"/>
    </location>
</feature>
<sequence length="1593" mass="167438">MELTTVKKGTPLYGQPSWWGEEEEINSACRTGPSGDAPVTKDPRTSREDGTRSSGGKQSRPNSLTLSGDEADASPTSKMSAKNSSGTGVEVGHKRINGERFKPTYMEIPLRDDDDTSKSHDDASGSSGKKTASAANSSATSTPAKSISSSLSKDSLLDSPDARKAPTPKAPTETATSFTVDFSDPNDPQHKPAKAVTMAASLSQYVPSKIRRNFKDRQERAGSYTKAGSSSRGSTPSKTSEERELSPLHQSSSQKQEQLQQQRKLDEIWSVVEGGSKPSSKQASRFSSVQATAGSKSSLRSPNLEDIDRFSEDRAKGQKASSISPQVTRSSRNKPSGSATSKGAGVVAAVAQYPDSTSYLIDKMFEGGSSSGIGGSAASSTVGSESEVSPEKQMYKEAAASDRTRRSTSSTTSGTALGKQMGKPPKTSTGGKSGIDPVSRKHTSAPSNDKTRLSSSTKTKKSEGETLAAAKATQSKRQTAPSPPKICDNDDSDDDKDVVEDDDLQIREDGEILTAQVAEDGEVSDKASEAGTYVIEAGEGEDEEGEEEEEEARRKIDEVFGVDKPHSRMDPLRLASPGGYDNVYDEDSNHNDRTLGAGDELDDMNEGEKTPLDGQSPLSEDDEGMEEPSMATTDGVHTWMSQLNALTSSHRQQALSADDRQMAKEDGETSLSRKPPQGGAKRPGTGRKLPSIPTTDRSPVSSEHSSTCILDPDAAAVVDGQAGWSAASSQRILNGSHRSNGTAGMRGKTSADTPAARNYKSSSAVKNGVSNGSHMRQLSSSSPGSARSRGSVDTELLLQDTETVMAAMEARMAFRTADDAIDRRASRDDGDCDSDTDVSSTVALVNGDEDYVKPSYYKSPRDVLARTTSLNDSRRSGGTASSRATGAVNVAASATQPAKRTVARSYSHTVASKSRTPTSSTASPRTPTLTSVSANVQRRSVGSDVFSGRDSVDADSLTSDLGSESGTLDGSLSRSSSRGKGTITMTKPNRAFQLRRARSDSVEEANAPSTPRSGKTGASARTPGSSARSSSVHSTNRTRSAVDTNRSEATSLGAQIARKSKNNGAVMQADVRTSGATGTQKISSSTNLQRQDGGRHSLRLTRASSLTMSSPAQTASSSATSKKEAMHVSSSSSSKSNVRSTPTGSRGNLAITGVSTSSGGVGSSRSHSQPGSRSNSPKAAERIAWRRRKEYDPRRAVAEAKAAKAKESGTSNGTVTMRPKPHANSRVNRRMIRSASFTNTGGSLALSLSGSVSASQELVSGAPSATDYNGESGGGGSGAFRRAFLPFQAVSGRVGGQSSAHSADEDDSLLGSTRAATARSSPGSLSVTSEPKSAFTPPPLTLHQRPALRRSPGATGHSRPYSGFSRKGSLSLLRRRSLQGELNGYLPLSLPPRSSGDFDDDLTGFNDVGRNHLTNGASGQSKNESPPKSIKKVTPGFHVLFHQARADQSRASHSPSPCDDFLNDGSTSRNQMTAFRSANQELAGVLNNLRRLERHVQVMNSVLFPEDEVPTRLSAGSLPSPSTPSTGVAVSSTTAAGGSRQGKQRYFAEIERIRSELAGFHPIGGVQTGGAALPDNASSEADSPEMAELSEQF</sequence>
<comment type="caution">
    <text evidence="2">The sequence shown here is derived from an EMBL/GenBank/DDBJ whole genome shotgun (WGS) entry which is preliminary data.</text>
</comment>
<dbReference type="Proteomes" id="UP000735302">
    <property type="component" value="Unassembled WGS sequence"/>
</dbReference>
<feature type="compositionally biased region" description="Polar residues" evidence="1">
    <location>
        <begin position="1412"/>
        <end position="1426"/>
    </location>
</feature>
<feature type="compositionally biased region" description="Low complexity" evidence="1">
    <location>
        <begin position="779"/>
        <end position="791"/>
    </location>
</feature>